<dbReference type="Proteomes" id="UP000269721">
    <property type="component" value="Unassembled WGS sequence"/>
</dbReference>
<feature type="transmembrane region" description="Helical" evidence="2">
    <location>
        <begin position="65"/>
        <end position="84"/>
    </location>
</feature>
<reference evidence="4" key="1">
    <citation type="journal article" date="2018" name="Nat. Microbiol.">
        <title>Leveraging single-cell genomics to expand the fungal tree of life.</title>
        <authorList>
            <person name="Ahrendt S.R."/>
            <person name="Quandt C.A."/>
            <person name="Ciobanu D."/>
            <person name="Clum A."/>
            <person name="Salamov A."/>
            <person name="Andreopoulos B."/>
            <person name="Cheng J.F."/>
            <person name="Woyke T."/>
            <person name="Pelin A."/>
            <person name="Henrissat B."/>
            <person name="Reynolds N.K."/>
            <person name="Benny G.L."/>
            <person name="Smith M.E."/>
            <person name="James T.Y."/>
            <person name="Grigoriev I.V."/>
        </authorList>
    </citation>
    <scope>NUCLEOTIDE SEQUENCE [LARGE SCALE GENOMIC DNA]</scope>
</reference>
<keyword evidence="2" id="KW-1133">Transmembrane helix</keyword>
<protein>
    <submittedName>
        <fullName evidence="3">Uncharacterized protein</fullName>
    </submittedName>
</protein>
<keyword evidence="4" id="KW-1185">Reference proteome</keyword>
<name>A0A4P9WNH7_9FUNG</name>
<accession>A0A4P9WNH7</accession>
<feature type="transmembrane region" description="Helical" evidence="2">
    <location>
        <begin position="167"/>
        <end position="193"/>
    </location>
</feature>
<keyword evidence="2" id="KW-0812">Transmembrane</keyword>
<dbReference type="AlphaFoldDB" id="A0A4P9WNH7"/>
<feature type="transmembrane region" description="Helical" evidence="2">
    <location>
        <begin position="104"/>
        <end position="122"/>
    </location>
</feature>
<organism evidence="3 4">
    <name type="scientific">Blyttiomyces helicus</name>
    <dbReference type="NCBI Taxonomy" id="388810"/>
    <lineage>
        <taxon>Eukaryota</taxon>
        <taxon>Fungi</taxon>
        <taxon>Fungi incertae sedis</taxon>
        <taxon>Chytridiomycota</taxon>
        <taxon>Chytridiomycota incertae sedis</taxon>
        <taxon>Chytridiomycetes</taxon>
        <taxon>Chytridiomycetes incertae sedis</taxon>
        <taxon>Blyttiomyces</taxon>
    </lineage>
</organism>
<evidence type="ECO:0000256" key="2">
    <source>
        <dbReference type="SAM" id="Phobius"/>
    </source>
</evidence>
<keyword evidence="2" id="KW-0472">Membrane</keyword>
<evidence type="ECO:0000313" key="3">
    <source>
        <dbReference type="EMBL" id="RKO92750.1"/>
    </source>
</evidence>
<dbReference type="EMBL" id="KZ994509">
    <property type="protein sequence ID" value="RKO92750.1"/>
    <property type="molecule type" value="Genomic_DNA"/>
</dbReference>
<sequence>MSTAQYFYTDESPPSSSPAENDNTFCIFTADIICQHLLELEMDIRNNPHPGLITEILKYENTVKAVKFAVAYFASFVLLNYAGLEVQSSYLGYYIDIKEENLLTASRAAAFAVVLTVALTAVPTAGPIVVRTLTESTCPVACTVVSVSQTVKNNGGKRSTTMPRTRFPTLLMPLIVGNVINAVLPFPALLHLYKAVHASTSVPTESTGAVPSARLVVPEAGQKAEKCLVVGVAYYYFYTTSPISSLTESDPLGISPLSGGQYGIHEMPVGQSGWTGWD</sequence>
<evidence type="ECO:0000313" key="4">
    <source>
        <dbReference type="Proteomes" id="UP000269721"/>
    </source>
</evidence>
<gene>
    <name evidence="3" type="ORF">BDK51DRAFT_41469</name>
</gene>
<proteinExistence type="predicted"/>
<evidence type="ECO:0000256" key="1">
    <source>
        <dbReference type="SAM" id="MobiDB-lite"/>
    </source>
</evidence>
<feature type="region of interest" description="Disordered" evidence="1">
    <location>
        <begin position="1"/>
        <end position="20"/>
    </location>
</feature>